<organism evidence="2 3">
    <name type="scientific">Saccharothrix violaceirubra</name>
    <dbReference type="NCBI Taxonomy" id="413306"/>
    <lineage>
        <taxon>Bacteria</taxon>
        <taxon>Bacillati</taxon>
        <taxon>Actinomycetota</taxon>
        <taxon>Actinomycetes</taxon>
        <taxon>Pseudonocardiales</taxon>
        <taxon>Pseudonocardiaceae</taxon>
        <taxon>Saccharothrix</taxon>
    </lineage>
</organism>
<proteinExistence type="predicted"/>
<name>A0A7W7WVE0_9PSEU</name>
<accession>A0A7W7WVE0</accession>
<feature type="transmembrane region" description="Helical" evidence="1">
    <location>
        <begin position="144"/>
        <end position="167"/>
    </location>
</feature>
<feature type="transmembrane region" description="Helical" evidence="1">
    <location>
        <begin position="205"/>
        <end position="226"/>
    </location>
</feature>
<feature type="transmembrane region" description="Helical" evidence="1">
    <location>
        <begin position="179"/>
        <end position="199"/>
    </location>
</feature>
<reference evidence="2 3" key="1">
    <citation type="submission" date="2020-08" db="EMBL/GenBank/DDBJ databases">
        <title>Sequencing the genomes of 1000 actinobacteria strains.</title>
        <authorList>
            <person name="Klenk H.-P."/>
        </authorList>
    </citation>
    <scope>NUCLEOTIDE SEQUENCE [LARGE SCALE GENOMIC DNA]</scope>
    <source>
        <strain evidence="2 3">DSM 45084</strain>
    </source>
</reference>
<evidence type="ECO:0000313" key="3">
    <source>
        <dbReference type="Proteomes" id="UP000542674"/>
    </source>
</evidence>
<feature type="transmembrane region" description="Helical" evidence="1">
    <location>
        <begin position="247"/>
        <end position="269"/>
    </location>
</feature>
<evidence type="ECO:0000313" key="2">
    <source>
        <dbReference type="EMBL" id="MBB4964832.1"/>
    </source>
</evidence>
<keyword evidence="1" id="KW-0472">Membrane</keyword>
<sequence length="271" mass="28866">MATALRLRDGFLRFVPSLVLLTALVVFALLAFLAPGAVTGAVYRIDTPGFSVSHLDLTCAPDDAGMLHCPIDVAGRRLTVRTDPAPLGGVCRAWFDGRQLSCDKAGEYNLGSPWLRLDGPVLPEAETAGLRSDFPWWHDVVDRYWPLAVLVVTVALALIAAVLAFLASGRPHLPHPKRGWYTAVVGAGVVLVLVLAGGATMGTRLWWILVVPLAPGLVPLLVMPVWQWYASGGSDGRVGTRTKHTAVAFLSALVSGFVLVGLVTFLAGMPD</sequence>
<keyword evidence="1" id="KW-0812">Transmembrane</keyword>
<comment type="caution">
    <text evidence="2">The sequence shown here is derived from an EMBL/GenBank/DDBJ whole genome shotgun (WGS) entry which is preliminary data.</text>
</comment>
<dbReference type="Proteomes" id="UP000542674">
    <property type="component" value="Unassembled WGS sequence"/>
</dbReference>
<protein>
    <submittedName>
        <fullName evidence="2">Uncharacterized protein</fullName>
    </submittedName>
</protein>
<evidence type="ECO:0000256" key="1">
    <source>
        <dbReference type="SAM" id="Phobius"/>
    </source>
</evidence>
<keyword evidence="3" id="KW-1185">Reference proteome</keyword>
<dbReference type="AlphaFoldDB" id="A0A7W7WVE0"/>
<keyword evidence="1" id="KW-1133">Transmembrane helix</keyword>
<dbReference type="EMBL" id="JACHJS010000001">
    <property type="protein sequence ID" value="MBB4964832.1"/>
    <property type="molecule type" value="Genomic_DNA"/>
</dbReference>
<dbReference type="RefSeq" id="WP_184668088.1">
    <property type="nucleotide sequence ID" value="NZ_BAABAI010000015.1"/>
</dbReference>
<gene>
    <name evidence="2" type="ORF">F4559_002191</name>
</gene>